<dbReference type="SUPFAM" id="SSF46785">
    <property type="entry name" value="Winged helix' DNA-binding domain"/>
    <property type="match status" value="1"/>
</dbReference>
<gene>
    <name evidence="2" type="ORF">ENP47_09840</name>
</gene>
<dbReference type="Gene3D" id="1.10.10.10">
    <property type="entry name" value="Winged helix-like DNA-binding domain superfamily/Winged helix DNA-binding domain"/>
    <property type="match status" value="1"/>
</dbReference>
<dbReference type="PROSITE" id="PS50995">
    <property type="entry name" value="HTH_MARR_2"/>
    <property type="match status" value="1"/>
</dbReference>
<dbReference type="PANTHER" id="PTHR33164">
    <property type="entry name" value="TRANSCRIPTIONAL REGULATOR, MARR FAMILY"/>
    <property type="match status" value="1"/>
</dbReference>
<organism evidence="2">
    <name type="scientific">Thermomicrobium roseum</name>
    <dbReference type="NCBI Taxonomy" id="500"/>
    <lineage>
        <taxon>Bacteria</taxon>
        <taxon>Pseudomonadati</taxon>
        <taxon>Thermomicrobiota</taxon>
        <taxon>Thermomicrobia</taxon>
        <taxon>Thermomicrobiales</taxon>
        <taxon>Thermomicrobiaceae</taxon>
        <taxon>Thermomicrobium</taxon>
    </lineage>
</organism>
<evidence type="ECO:0000256" key="1">
    <source>
        <dbReference type="SAM" id="MobiDB-lite"/>
    </source>
</evidence>
<comment type="caution">
    <text evidence="2">The sequence shown here is derived from an EMBL/GenBank/DDBJ whole genome shotgun (WGS) entry which is preliminary data.</text>
</comment>
<dbReference type="GO" id="GO:0003700">
    <property type="term" value="F:DNA-binding transcription factor activity"/>
    <property type="evidence" value="ECO:0007669"/>
    <property type="project" value="InterPro"/>
</dbReference>
<proteinExistence type="predicted"/>
<evidence type="ECO:0000313" key="2">
    <source>
        <dbReference type="EMBL" id="HEF65883.1"/>
    </source>
</evidence>
<dbReference type="InterPro" id="IPR036390">
    <property type="entry name" value="WH_DNA-bd_sf"/>
</dbReference>
<dbReference type="PANTHER" id="PTHR33164:SF57">
    <property type="entry name" value="MARR-FAMILY TRANSCRIPTIONAL REGULATOR"/>
    <property type="match status" value="1"/>
</dbReference>
<name>A0A7C1G1Y7_THERO</name>
<reference evidence="2" key="1">
    <citation type="journal article" date="2020" name="mSystems">
        <title>Genome- and Community-Level Interaction Insights into Carbon Utilization and Element Cycling Functions of Hydrothermarchaeota in Hydrothermal Sediment.</title>
        <authorList>
            <person name="Zhou Z."/>
            <person name="Liu Y."/>
            <person name="Xu W."/>
            <person name="Pan J."/>
            <person name="Luo Z.H."/>
            <person name="Li M."/>
        </authorList>
    </citation>
    <scope>NUCLEOTIDE SEQUENCE [LARGE SCALE GENOMIC DNA]</scope>
    <source>
        <strain evidence="2">SpSt-222</strain>
    </source>
</reference>
<dbReference type="EMBL" id="DSJL01000011">
    <property type="protein sequence ID" value="HEF65883.1"/>
    <property type="molecule type" value="Genomic_DNA"/>
</dbReference>
<dbReference type="PRINTS" id="PR00598">
    <property type="entry name" value="HTHMARR"/>
</dbReference>
<dbReference type="InterPro" id="IPR039422">
    <property type="entry name" value="MarR/SlyA-like"/>
</dbReference>
<dbReference type="GO" id="GO:0006950">
    <property type="term" value="P:response to stress"/>
    <property type="evidence" value="ECO:0007669"/>
    <property type="project" value="TreeGrafter"/>
</dbReference>
<feature type="compositionally biased region" description="Low complexity" evidence="1">
    <location>
        <begin position="222"/>
        <end position="240"/>
    </location>
</feature>
<dbReference type="SMART" id="SM00347">
    <property type="entry name" value="HTH_MARR"/>
    <property type="match status" value="1"/>
</dbReference>
<protein>
    <submittedName>
        <fullName evidence="2">MarR family transcriptional regulator</fullName>
    </submittedName>
</protein>
<accession>A0A7C1G1Y7</accession>
<dbReference type="InterPro" id="IPR036388">
    <property type="entry name" value="WH-like_DNA-bd_sf"/>
</dbReference>
<dbReference type="InterPro" id="IPR000835">
    <property type="entry name" value="HTH_MarR-typ"/>
</dbReference>
<dbReference type="Pfam" id="PF01047">
    <property type="entry name" value="MarR"/>
    <property type="match status" value="1"/>
</dbReference>
<dbReference type="AlphaFoldDB" id="A0A7C1G1Y7"/>
<feature type="region of interest" description="Disordered" evidence="1">
    <location>
        <begin position="183"/>
        <end position="240"/>
    </location>
</feature>
<sequence>MPFMTDRLRRNHAHHPFRHARLGQGIVRKVRLVGSGRLSNHDAHTQVTELLLQVILAARTLGLLVGATRLVPAERDMAALQLLATLGPLRASELAVMLGISRGAATRLVDALEHAGLAHRESDPRDRRAVLIAPTPTGRIVALADIAPAVVLSEAIERLDSEQVASLLTGLEALVRELLRRLPKQRSQTAASSRTRRSTNGIIDPPATTSAPARNGQPDVSPPNSASHPAASAPSITPSE</sequence>